<proteinExistence type="predicted"/>
<evidence type="ECO:0000256" key="1">
    <source>
        <dbReference type="SAM" id="SignalP"/>
    </source>
</evidence>
<accession>A0A9P8W0K9</accession>
<gene>
    <name evidence="2" type="ORF">B0T10DRAFT_463057</name>
</gene>
<dbReference type="AlphaFoldDB" id="A0A9P8W0K9"/>
<reference evidence="2 3" key="1">
    <citation type="journal article" date="2021" name="Nat. Commun.">
        <title>Genetic determinants of endophytism in the Arabidopsis root mycobiome.</title>
        <authorList>
            <person name="Mesny F."/>
            <person name="Miyauchi S."/>
            <person name="Thiergart T."/>
            <person name="Pickel B."/>
            <person name="Atanasova L."/>
            <person name="Karlsson M."/>
            <person name="Huettel B."/>
            <person name="Barry K.W."/>
            <person name="Haridas S."/>
            <person name="Chen C."/>
            <person name="Bauer D."/>
            <person name="Andreopoulos W."/>
            <person name="Pangilinan J."/>
            <person name="LaButti K."/>
            <person name="Riley R."/>
            <person name="Lipzen A."/>
            <person name="Clum A."/>
            <person name="Drula E."/>
            <person name="Henrissat B."/>
            <person name="Kohler A."/>
            <person name="Grigoriev I.V."/>
            <person name="Martin F.M."/>
            <person name="Hacquard S."/>
        </authorList>
    </citation>
    <scope>NUCLEOTIDE SEQUENCE [LARGE SCALE GENOMIC DNA]</scope>
    <source>
        <strain evidence="2 3">MPI-CAGE-CH-0241</strain>
    </source>
</reference>
<feature type="chain" id="PRO_5040501363" evidence="1">
    <location>
        <begin position="19"/>
        <end position="168"/>
    </location>
</feature>
<comment type="caution">
    <text evidence="2">The sequence shown here is derived from an EMBL/GenBank/DDBJ whole genome shotgun (WGS) entry which is preliminary data.</text>
</comment>
<dbReference type="Proteomes" id="UP000777438">
    <property type="component" value="Unassembled WGS sequence"/>
</dbReference>
<name>A0A9P8W0K9_9HYPO</name>
<protein>
    <submittedName>
        <fullName evidence="2">Uncharacterized protein</fullName>
    </submittedName>
</protein>
<dbReference type="EMBL" id="JAGPYM010000021">
    <property type="protein sequence ID" value="KAH6884174.1"/>
    <property type="molecule type" value="Genomic_DNA"/>
</dbReference>
<keyword evidence="1" id="KW-0732">Signal</keyword>
<keyword evidence="3" id="KW-1185">Reference proteome</keyword>
<evidence type="ECO:0000313" key="2">
    <source>
        <dbReference type="EMBL" id="KAH6884174.1"/>
    </source>
</evidence>
<sequence>MKFFTFALPLLFAANALAAPAPSADIDIVAREEPRALDTIYTGEVNKREPEEVDTRGLGDGRFLKINGSLLDSLLGTLNSLLNNITNLLSGSQVNSPDTASQVLQSLLGTANGLGIKIGSRATTGGLLDLIDAIIALIAGKLPEAQPASAKLHEVIVELRAIAAKKKV</sequence>
<feature type="signal peptide" evidence="1">
    <location>
        <begin position="1"/>
        <end position="18"/>
    </location>
</feature>
<organism evidence="2 3">
    <name type="scientific">Thelonectria olida</name>
    <dbReference type="NCBI Taxonomy" id="1576542"/>
    <lineage>
        <taxon>Eukaryota</taxon>
        <taxon>Fungi</taxon>
        <taxon>Dikarya</taxon>
        <taxon>Ascomycota</taxon>
        <taxon>Pezizomycotina</taxon>
        <taxon>Sordariomycetes</taxon>
        <taxon>Hypocreomycetidae</taxon>
        <taxon>Hypocreales</taxon>
        <taxon>Nectriaceae</taxon>
        <taxon>Thelonectria</taxon>
    </lineage>
</organism>
<evidence type="ECO:0000313" key="3">
    <source>
        <dbReference type="Proteomes" id="UP000777438"/>
    </source>
</evidence>